<gene>
    <name evidence="2" type="ORF">DM82_1104</name>
</gene>
<evidence type="ECO:0000256" key="1">
    <source>
        <dbReference type="SAM" id="MobiDB-lite"/>
    </source>
</evidence>
<reference evidence="2 3" key="1">
    <citation type="submission" date="2014-06" db="EMBL/GenBank/DDBJ databases">
        <authorList>
            <person name="Bishop-Lilly K.A."/>
            <person name="Broomall S.M."/>
            <person name="Chain P.S."/>
            <person name="Chertkov O."/>
            <person name="Coyne S.R."/>
            <person name="Daligault H.E."/>
            <person name="Davenport K.W."/>
            <person name="Erkkila T."/>
            <person name="Frey K.G."/>
            <person name="Gibbons H.S."/>
            <person name="Gu W."/>
            <person name="Jaissle J."/>
            <person name="Johnson S.L."/>
            <person name="Koroleva G.I."/>
            <person name="Ladner J.T."/>
            <person name="Lo C.-C."/>
            <person name="Minogue T.D."/>
            <person name="Munk C."/>
            <person name="Palacios G.F."/>
            <person name="Redden C.L."/>
            <person name="Rosenzweig C.N."/>
            <person name="Scholz M.B."/>
            <person name="Teshima H."/>
            <person name="Xu Y."/>
        </authorList>
    </citation>
    <scope>NUCLEOTIDE SEQUENCE [LARGE SCALE GENOMIC DNA]</scope>
    <source>
        <strain evidence="2 3">EO147</strain>
    </source>
</reference>
<evidence type="ECO:0000313" key="2">
    <source>
        <dbReference type="EMBL" id="AIO66204.1"/>
    </source>
</evidence>
<organism evidence="2 3">
    <name type="scientific">Burkholderia oklahomensis</name>
    <dbReference type="NCBI Taxonomy" id="342113"/>
    <lineage>
        <taxon>Bacteria</taxon>
        <taxon>Pseudomonadati</taxon>
        <taxon>Pseudomonadota</taxon>
        <taxon>Betaproteobacteria</taxon>
        <taxon>Burkholderiales</taxon>
        <taxon>Burkholderiaceae</taxon>
        <taxon>Burkholderia</taxon>
        <taxon>pseudomallei group</taxon>
    </lineage>
</organism>
<accession>A0AAI8B661</accession>
<evidence type="ECO:0000313" key="3">
    <source>
        <dbReference type="Proteomes" id="UP000029424"/>
    </source>
</evidence>
<protein>
    <submittedName>
        <fullName evidence="2">Uncharacterized protein</fullName>
    </submittedName>
</protein>
<dbReference type="KEGG" id="bok:DM82_1104"/>
<name>A0AAI8B661_9BURK</name>
<keyword evidence="3" id="KW-1185">Reference proteome</keyword>
<dbReference type="AlphaFoldDB" id="A0AAI8B661"/>
<feature type="compositionally biased region" description="Acidic residues" evidence="1">
    <location>
        <begin position="97"/>
        <end position="106"/>
    </location>
</feature>
<dbReference type="EMBL" id="CP008726">
    <property type="protein sequence ID" value="AIO66204.1"/>
    <property type="molecule type" value="Genomic_DNA"/>
</dbReference>
<feature type="region of interest" description="Disordered" evidence="1">
    <location>
        <begin position="92"/>
        <end position="118"/>
    </location>
</feature>
<dbReference type="RefSeq" id="WP_010110034.1">
    <property type="nucleotide sequence ID" value="NZ_CP008726.1"/>
</dbReference>
<proteinExistence type="predicted"/>
<dbReference type="Proteomes" id="UP000029424">
    <property type="component" value="Chromosome 1"/>
</dbReference>
<sequence>MNKTLTEAQINRRWVEILIETLSLEKPTTIGPNDASCFVNALRGILAAQQPEPRAEVTNDDKVCAERYRWLRERAWYVDAATYALELRERWRNGDEPPPDTDDVECALDAARTQGSRT</sequence>